<dbReference type="EMBL" id="LAZR01038875">
    <property type="protein sequence ID" value="KKL18425.1"/>
    <property type="molecule type" value="Genomic_DNA"/>
</dbReference>
<organism evidence="1">
    <name type="scientific">marine sediment metagenome</name>
    <dbReference type="NCBI Taxonomy" id="412755"/>
    <lineage>
        <taxon>unclassified sequences</taxon>
        <taxon>metagenomes</taxon>
        <taxon>ecological metagenomes</taxon>
    </lineage>
</organism>
<dbReference type="AlphaFoldDB" id="A0A0F9B9V0"/>
<comment type="caution">
    <text evidence="1">The sequence shown here is derived from an EMBL/GenBank/DDBJ whole genome shotgun (WGS) entry which is preliminary data.</text>
</comment>
<evidence type="ECO:0000313" key="1">
    <source>
        <dbReference type="EMBL" id="KKL18425.1"/>
    </source>
</evidence>
<accession>A0A0F9B9V0</accession>
<name>A0A0F9B9V0_9ZZZZ</name>
<protein>
    <submittedName>
        <fullName evidence="1">Uncharacterized protein</fullName>
    </submittedName>
</protein>
<proteinExistence type="predicted"/>
<sequence length="68" mass="7550">MKITCLRNYNSPAVSYKVGQSIDLDDTRAKFLLVNASKSFEIDLTAMSTETQTGLVAPDRRGRGGRKR</sequence>
<reference evidence="1" key="1">
    <citation type="journal article" date="2015" name="Nature">
        <title>Complex archaea that bridge the gap between prokaryotes and eukaryotes.</title>
        <authorList>
            <person name="Spang A."/>
            <person name="Saw J.H."/>
            <person name="Jorgensen S.L."/>
            <person name="Zaremba-Niedzwiedzka K."/>
            <person name="Martijn J."/>
            <person name="Lind A.E."/>
            <person name="van Eijk R."/>
            <person name="Schleper C."/>
            <person name="Guy L."/>
            <person name="Ettema T.J."/>
        </authorList>
    </citation>
    <scope>NUCLEOTIDE SEQUENCE</scope>
</reference>
<gene>
    <name evidence="1" type="ORF">LCGC14_2475660</name>
</gene>